<keyword evidence="1" id="KW-0677">Repeat</keyword>
<evidence type="ECO:0000256" key="2">
    <source>
        <dbReference type="PROSITE-ProRule" id="PRU00317"/>
    </source>
</evidence>
<dbReference type="GO" id="GO:0000472">
    <property type="term" value="P:endonucleolytic cleavage to generate mature 5'-end of SSU-rRNA from (SSU-rRNA, 5.8S rRNA, LSU-rRNA)"/>
    <property type="evidence" value="ECO:0007669"/>
    <property type="project" value="TreeGrafter"/>
</dbReference>
<dbReference type="RefSeq" id="XP_012895673.1">
    <property type="nucleotide sequence ID" value="XM_013040219.1"/>
</dbReference>
<dbReference type="PANTHER" id="PTHR13102">
    <property type="entry name" value="NUCLEOLAR PROTEIN 9"/>
    <property type="match status" value="1"/>
</dbReference>
<evidence type="ECO:0000313" key="3">
    <source>
        <dbReference type="EMBL" id="CBK21625.2"/>
    </source>
</evidence>
<dbReference type="InterPro" id="IPR040000">
    <property type="entry name" value="NOP9"/>
</dbReference>
<dbReference type="Pfam" id="PF22493">
    <property type="entry name" value="PUF_NOP9"/>
    <property type="match status" value="1"/>
</dbReference>
<dbReference type="Proteomes" id="UP000008312">
    <property type="component" value="Unassembled WGS sequence"/>
</dbReference>
<dbReference type="InterPro" id="IPR016024">
    <property type="entry name" value="ARM-type_fold"/>
</dbReference>
<dbReference type="GO" id="GO:0000056">
    <property type="term" value="P:ribosomal small subunit export from nucleus"/>
    <property type="evidence" value="ECO:0007669"/>
    <property type="project" value="TreeGrafter"/>
</dbReference>
<feature type="repeat" description="Pumilio" evidence="2">
    <location>
        <begin position="48"/>
        <end position="83"/>
    </location>
</feature>
<reference evidence="3" key="1">
    <citation type="submission" date="2010-02" db="EMBL/GenBank/DDBJ databases">
        <title>Sequencing and annotation of the Blastocystis hominis genome.</title>
        <authorList>
            <person name="Wincker P."/>
        </authorList>
    </citation>
    <scope>NUCLEOTIDE SEQUENCE</scope>
    <source>
        <strain evidence="3">Singapore isolate B</strain>
    </source>
</reference>
<keyword evidence="4" id="KW-1185">Reference proteome</keyword>
<dbReference type="GO" id="GO:0000447">
    <property type="term" value="P:endonucleolytic cleavage in ITS1 to separate SSU-rRNA from 5.8S rRNA and LSU-rRNA from tricistronic rRNA transcript (SSU-rRNA, 5.8S rRNA, LSU-rRNA)"/>
    <property type="evidence" value="ECO:0007669"/>
    <property type="project" value="TreeGrafter"/>
</dbReference>
<evidence type="ECO:0008006" key="5">
    <source>
        <dbReference type="Google" id="ProtNLM"/>
    </source>
</evidence>
<dbReference type="GO" id="GO:0030686">
    <property type="term" value="C:90S preribosome"/>
    <property type="evidence" value="ECO:0007669"/>
    <property type="project" value="TreeGrafter"/>
</dbReference>
<dbReference type="GO" id="GO:0000480">
    <property type="term" value="P:endonucleolytic cleavage in 5'-ETS of tricistronic rRNA transcript (SSU-rRNA, 5.8S rRNA, LSU-rRNA)"/>
    <property type="evidence" value="ECO:0007669"/>
    <property type="project" value="TreeGrafter"/>
</dbReference>
<organism evidence="3">
    <name type="scientific">Blastocystis hominis</name>
    <dbReference type="NCBI Taxonomy" id="12968"/>
    <lineage>
        <taxon>Eukaryota</taxon>
        <taxon>Sar</taxon>
        <taxon>Stramenopiles</taxon>
        <taxon>Bigyra</taxon>
        <taxon>Opalozoa</taxon>
        <taxon>Opalinata</taxon>
        <taxon>Blastocystidae</taxon>
        <taxon>Blastocystis</taxon>
    </lineage>
</organism>
<dbReference type="AlphaFoldDB" id="D8M0N6"/>
<proteinExistence type="predicted"/>
<dbReference type="GO" id="GO:0003723">
    <property type="term" value="F:RNA binding"/>
    <property type="evidence" value="ECO:0007669"/>
    <property type="project" value="InterPro"/>
</dbReference>
<dbReference type="PANTHER" id="PTHR13102:SF0">
    <property type="entry name" value="NUCLEOLAR PROTEIN 9"/>
    <property type="match status" value="1"/>
</dbReference>
<protein>
    <recommendedName>
        <fullName evidence="5">PUM-HD domain-containing protein</fullName>
    </recommendedName>
</protein>
<dbReference type="PROSITE" id="PS50302">
    <property type="entry name" value="PUM"/>
    <property type="match status" value="1"/>
</dbReference>
<dbReference type="Gene3D" id="1.25.10.10">
    <property type="entry name" value="Leucine-rich Repeat Variant"/>
    <property type="match status" value="1"/>
</dbReference>
<dbReference type="GeneID" id="24922450"/>
<dbReference type="EMBL" id="FN668643">
    <property type="protein sequence ID" value="CBK21625.2"/>
    <property type="molecule type" value="Genomic_DNA"/>
</dbReference>
<gene>
    <name evidence="3" type="ORF">GSBLH_T00006325001</name>
</gene>
<name>D8M0N6_BLAHO</name>
<dbReference type="GO" id="GO:0030688">
    <property type="term" value="C:preribosome, small subunit precursor"/>
    <property type="evidence" value="ECO:0007669"/>
    <property type="project" value="TreeGrafter"/>
</dbReference>
<evidence type="ECO:0000313" key="4">
    <source>
        <dbReference type="Proteomes" id="UP000008312"/>
    </source>
</evidence>
<dbReference type="InParanoid" id="D8M0N6"/>
<dbReference type="InterPro" id="IPR001313">
    <property type="entry name" value="Pumilio_RNA-bd_rpt"/>
</dbReference>
<dbReference type="OrthoDB" id="392571at2759"/>
<dbReference type="SMART" id="SM00025">
    <property type="entry name" value="Pumilio"/>
    <property type="match status" value="4"/>
</dbReference>
<dbReference type="GO" id="GO:0005730">
    <property type="term" value="C:nucleolus"/>
    <property type="evidence" value="ECO:0007669"/>
    <property type="project" value="TreeGrafter"/>
</dbReference>
<dbReference type="SUPFAM" id="SSF48371">
    <property type="entry name" value="ARM repeat"/>
    <property type="match status" value="1"/>
</dbReference>
<dbReference type="InterPro" id="IPR011989">
    <property type="entry name" value="ARM-like"/>
</dbReference>
<accession>D8M0N6</accession>
<sequence>MDQGKLATRRPRHATEEEVRYLLQIQGVLSNTTDENEKHILINNINEELRGSEVSLASNKKTSYVIQSILQNGNRDKLRLFLSYSKDFAVHMFTQTYASHCMQTALELANTFLSDRLDEPSSALAQRLDGEPLEPLLDLVNLFVENVLPRIVEVCCDVNGSHVLRSLLCVLLGCPNASAAVKKHIVKGALMKKSNAAMVEAFDEARSAVLFALAELGASEREWLMKNQHGCFIVQMLMNNLPAEQRTKLAHILLDVEDPDAAQKLVKELIVDVNGSRSLEGLVRSAADDVVNSFFISWE</sequence>
<evidence type="ECO:0000256" key="1">
    <source>
        <dbReference type="ARBA" id="ARBA00022737"/>
    </source>
</evidence>